<sequence>MDLGDHVAPALFGAGATRESEGMRPPAPSEARPVPGRAAFLEAYPDYLRTVRLDELRAEEYGYLDEGDHVYLDHAGAGLPARAQVRAHAARLSGGCFGHPHSTGPASLASSELVRRTRSAVLAHFNADPQEYAAIFTANATGACRLVGEAYPFGTGRRFVHLRDNHTCVTGIRDFARARGAAVDAVGLTDLELRGDEPGLAAALRRHGGRTGRLRPRRDGERGAGLFGYPAQSNFTGVQHPLDWIDLAHEHGFDVLLDAAAYAPANPVDLSETKPDFMPVSWYKLLGYPTGLGCLVARRDALARLRRPWSSGGAVPASGARGEWRGTAAEESAFEDGTPNFLSVPDVEAGLRRLSGIGLGTVNTRVRCLTGWLIDRLTTARHSTGMPLVRLYGPAGTEARGGTVAFNFLDPAGAVVDEQVVARDAAAHRISLRTGRFCNPGAGEAASNLDRAALPAPDPRTADALGCVPGRADPPTGGAVRVSLGPVSNLADVSRFVEFAVDTYLDRFPSAHDRSPRIRC</sequence>
<organism evidence="3 4">
    <name type="scientific">Spinactinospora alkalitolerans</name>
    <dbReference type="NCBI Taxonomy" id="687207"/>
    <lineage>
        <taxon>Bacteria</taxon>
        <taxon>Bacillati</taxon>
        <taxon>Actinomycetota</taxon>
        <taxon>Actinomycetes</taxon>
        <taxon>Streptosporangiales</taxon>
        <taxon>Nocardiopsidaceae</taxon>
        <taxon>Spinactinospora</taxon>
    </lineage>
</organism>
<comment type="caution">
    <text evidence="3">The sequence shown here is derived from an EMBL/GenBank/DDBJ whole genome shotgun (WGS) entry which is preliminary data.</text>
</comment>
<protein>
    <submittedName>
        <fullName evidence="3">Selenocysteine lyase/cysteine desulfurase</fullName>
    </submittedName>
</protein>
<dbReference type="InterPro" id="IPR015421">
    <property type="entry name" value="PyrdxlP-dep_Trfase_major"/>
</dbReference>
<keyword evidence="4" id="KW-1185">Reference proteome</keyword>
<dbReference type="Gene3D" id="3.40.640.10">
    <property type="entry name" value="Type I PLP-dependent aspartate aminotransferase-like (Major domain)"/>
    <property type="match status" value="1"/>
</dbReference>
<accession>A0A852U3D9</accession>
<evidence type="ECO:0000313" key="3">
    <source>
        <dbReference type="EMBL" id="NYE49982.1"/>
    </source>
</evidence>
<dbReference type="RefSeq" id="WP_246334479.1">
    <property type="nucleotide sequence ID" value="NZ_BAAAYY010000019.1"/>
</dbReference>
<dbReference type="GO" id="GO:0016829">
    <property type="term" value="F:lyase activity"/>
    <property type="evidence" value="ECO:0007669"/>
    <property type="project" value="UniProtKB-KW"/>
</dbReference>
<dbReference type="InterPro" id="IPR015424">
    <property type="entry name" value="PyrdxlP-dep_Trfase"/>
</dbReference>
<dbReference type="PANTHER" id="PTHR14237:SF19">
    <property type="entry name" value="MITOCHONDRIAL AMIDOXIME REDUCING COMPONENT 1"/>
    <property type="match status" value="1"/>
</dbReference>
<gene>
    <name evidence="3" type="ORF">HDA32_005102</name>
</gene>
<evidence type="ECO:0000256" key="1">
    <source>
        <dbReference type="SAM" id="MobiDB-lite"/>
    </source>
</evidence>
<reference evidence="3 4" key="1">
    <citation type="submission" date="2020-07" db="EMBL/GenBank/DDBJ databases">
        <title>Sequencing the genomes of 1000 actinobacteria strains.</title>
        <authorList>
            <person name="Klenk H.-P."/>
        </authorList>
    </citation>
    <scope>NUCLEOTIDE SEQUENCE [LARGE SCALE GENOMIC DNA]</scope>
    <source>
        <strain evidence="3 4">CXB654</strain>
    </source>
</reference>
<dbReference type="SUPFAM" id="SSF53383">
    <property type="entry name" value="PLP-dependent transferases"/>
    <property type="match status" value="1"/>
</dbReference>
<evidence type="ECO:0000259" key="2">
    <source>
        <dbReference type="Pfam" id="PF00266"/>
    </source>
</evidence>
<dbReference type="EMBL" id="JACCCC010000001">
    <property type="protein sequence ID" value="NYE49982.1"/>
    <property type="molecule type" value="Genomic_DNA"/>
</dbReference>
<proteinExistence type="predicted"/>
<dbReference type="Gene3D" id="3.90.1150.10">
    <property type="entry name" value="Aspartate Aminotransferase, domain 1"/>
    <property type="match status" value="1"/>
</dbReference>
<dbReference type="Pfam" id="PF00266">
    <property type="entry name" value="Aminotran_5"/>
    <property type="match status" value="1"/>
</dbReference>
<evidence type="ECO:0000313" key="4">
    <source>
        <dbReference type="Proteomes" id="UP000589036"/>
    </source>
</evidence>
<dbReference type="InterPro" id="IPR000192">
    <property type="entry name" value="Aminotrans_V_dom"/>
</dbReference>
<feature type="region of interest" description="Disordered" evidence="1">
    <location>
        <begin position="12"/>
        <end position="33"/>
    </location>
</feature>
<dbReference type="InterPro" id="IPR015422">
    <property type="entry name" value="PyrdxlP-dep_Trfase_small"/>
</dbReference>
<dbReference type="Proteomes" id="UP000589036">
    <property type="component" value="Unassembled WGS sequence"/>
</dbReference>
<feature type="domain" description="Aminotransferase class V" evidence="2">
    <location>
        <begin position="229"/>
        <end position="496"/>
    </location>
</feature>
<name>A0A852U3D9_9ACTN</name>
<dbReference type="AlphaFoldDB" id="A0A852U3D9"/>
<keyword evidence="3" id="KW-0456">Lyase</keyword>
<dbReference type="PANTHER" id="PTHR14237">
    <property type="entry name" value="MOLYBDOPTERIN COFACTOR SULFURASE MOSC"/>
    <property type="match status" value="1"/>
</dbReference>